<feature type="region of interest" description="Disordered" evidence="1">
    <location>
        <begin position="574"/>
        <end position="618"/>
    </location>
</feature>
<keyword evidence="2" id="KW-1133">Transmembrane helix</keyword>
<protein>
    <recommendedName>
        <fullName evidence="5">AsmA-like C-terminal region</fullName>
    </recommendedName>
</protein>
<proteinExistence type="predicted"/>
<name>A0A521EJ30_9SPHI</name>
<evidence type="ECO:0000313" key="3">
    <source>
        <dbReference type="EMBL" id="SMO83160.1"/>
    </source>
</evidence>
<dbReference type="OrthoDB" id="814802at2"/>
<organism evidence="3 4">
    <name type="scientific">Pedobacter westerhofensis</name>
    <dbReference type="NCBI Taxonomy" id="425512"/>
    <lineage>
        <taxon>Bacteria</taxon>
        <taxon>Pseudomonadati</taxon>
        <taxon>Bacteroidota</taxon>
        <taxon>Sphingobacteriia</taxon>
        <taxon>Sphingobacteriales</taxon>
        <taxon>Sphingobacteriaceae</taxon>
        <taxon>Pedobacter</taxon>
    </lineage>
</organism>
<reference evidence="3 4" key="1">
    <citation type="submission" date="2017-05" db="EMBL/GenBank/DDBJ databases">
        <authorList>
            <person name="Varghese N."/>
            <person name="Submissions S."/>
        </authorList>
    </citation>
    <scope>NUCLEOTIDE SEQUENCE [LARGE SCALE GENOMIC DNA]</scope>
    <source>
        <strain evidence="3 4">DSM 19036</strain>
    </source>
</reference>
<evidence type="ECO:0008006" key="5">
    <source>
        <dbReference type="Google" id="ProtNLM"/>
    </source>
</evidence>
<keyword evidence="2" id="KW-0472">Membrane</keyword>
<sequence length="618" mass="70650">MINKGSGTRKIWKWIGGIIIALIVVAGSVSVYFSIRWKPVLTQKIKDVVYNGSEHLYTLNFKDIHLNLLTGSVTVDSILLAPDTAVFNERKKSGTAPTHLYRVKLEKLQLRRIEILSIYFKKRIEMNDIILEHPSINMIYNKVYKKPTPVKDRRSLYERISKTLKSVHIKGIKIEDADLDYVSGATGMILNSVKHLNVNVKDLLLDEHSKTDTTRFYYTKDISFEMTGYHSLSKNKMYTMKVDTITGSAIGRTVHIRGFKMIPMYPEIQFSKMLKTQKDRYDLAFDQIDFKGVNFYRLNIRGILQAKSLRIKNANAKVFMNREMPPGHGDKSQNFPHMALKRLPVESTIDTLQLRGVNVAYTEYNPISQEKGTVHIDRLTGNIYNVTNDSTSLSKNKYAVADLDAYLIRAAQLHIRINFNLLATNAAFTFKGHIGKMDMVKLNPLSKALGLVKIQSGQVQQIDFDVKASDKGSRGTMQMYYNNLKIELLKEGEDGQPAKKKGLLSFLANTLIIKDENPSKGKPVRSADIVFERPPGASFFNLLWKSVFIGMRETVGLGIIPMKSPEEGRKVVVKKLEERKEKREDRKQENQDKKQNRQEKREKRQARRAEKKAAKEQS</sequence>
<accession>A0A521EJ30</accession>
<dbReference type="RefSeq" id="WP_142529242.1">
    <property type="nucleotide sequence ID" value="NZ_CBCSJO010000008.1"/>
</dbReference>
<gene>
    <name evidence="3" type="ORF">SAMN06265348_10886</name>
</gene>
<feature type="transmembrane region" description="Helical" evidence="2">
    <location>
        <begin position="12"/>
        <end position="35"/>
    </location>
</feature>
<evidence type="ECO:0000256" key="2">
    <source>
        <dbReference type="SAM" id="Phobius"/>
    </source>
</evidence>
<evidence type="ECO:0000313" key="4">
    <source>
        <dbReference type="Proteomes" id="UP000320300"/>
    </source>
</evidence>
<dbReference type="AlphaFoldDB" id="A0A521EJ30"/>
<keyword evidence="4" id="KW-1185">Reference proteome</keyword>
<dbReference type="EMBL" id="FXTN01000008">
    <property type="protein sequence ID" value="SMO83160.1"/>
    <property type="molecule type" value="Genomic_DNA"/>
</dbReference>
<keyword evidence="2" id="KW-0812">Transmembrane</keyword>
<dbReference type="Proteomes" id="UP000320300">
    <property type="component" value="Unassembled WGS sequence"/>
</dbReference>
<evidence type="ECO:0000256" key="1">
    <source>
        <dbReference type="SAM" id="MobiDB-lite"/>
    </source>
</evidence>